<gene>
    <name evidence="3" type="ORF">B9Q09_03065</name>
</gene>
<evidence type="ECO:0000259" key="2">
    <source>
        <dbReference type="Pfam" id="PF26618"/>
    </source>
</evidence>
<feature type="coiled-coil region" evidence="1">
    <location>
        <begin position="129"/>
        <end position="156"/>
    </location>
</feature>
<reference evidence="3 4" key="1">
    <citation type="submission" date="2017-04" db="EMBL/GenBank/DDBJ databases">
        <title>Novel microbial lineages endemic to geothermal iron-oxide mats fill important gaps in the evolutionary history of Archaea.</title>
        <authorList>
            <person name="Jay Z.J."/>
            <person name="Beam J.P."/>
            <person name="Dlakic M."/>
            <person name="Rusch D.B."/>
            <person name="Kozubal M.A."/>
            <person name="Inskeep W.P."/>
        </authorList>
    </citation>
    <scope>NUCLEOTIDE SEQUENCE [LARGE SCALE GENOMIC DNA]</scope>
    <source>
        <strain evidence="3">ECH_B_SAG-C16</strain>
    </source>
</reference>
<dbReference type="PANTHER" id="PTHR34314:SF6">
    <property type="entry name" value="DUF3782 DOMAIN-CONTAINING PROTEIN"/>
    <property type="match status" value="1"/>
</dbReference>
<proteinExistence type="predicted"/>
<accession>A0A2R6BA01</accession>
<dbReference type="AlphaFoldDB" id="A0A2R6BA01"/>
<dbReference type="EMBL" id="NEXK01000062">
    <property type="protein sequence ID" value="PSN95437.1"/>
    <property type="molecule type" value="Genomic_DNA"/>
</dbReference>
<sequence length="273" mass="32188">MGVEDDIKRRLLDMLEKDPEFRYAVAGILGMSQTRDQLSGISKSIEKLSENQEKLWLEVKSLRENQEKLWLEVKSLRENQEKLWLEVKSLRENQEKLWLEVKSLRENQEKLWLEVKSLRENQEKLWLEVKSLRENQEKAERDIRDIKTTLQRLTLSEEEEAGEVLAAKLEEKLGVRPVFTRLFIDSKEVDLYSAFDDYWLVCEATVRFGSSMIDELNQKVELIKRSRPDLVRPKLIKAVYTIISVGDAAKKAEEQNIWVLTWKEELTPLKPTT</sequence>
<comment type="caution">
    <text evidence="3">The sequence shown here is derived from an EMBL/GenBank/DDBJ whole genome shotgun (WGS) entry which is preliminary data.</text>
</comment>
<dbReference type="Proteomes" id="UP000240681">
    <property type="component" value="Unassembled WGS sequence"/>
</dbReference>
<keyword evidence="1" id="KW-0175">Coiled coil</keyword>
<evidence type="ECO:0000313" key="3">
    <source>
        <dbReference type="EMBL" id="PSN95437.1"/>
    </source>
</evidence>
<dbReference type="PANTHER" id="PTHR34314">
    <property type="entry name" value="CRENARCHAEAL PROTEIN, PUTATIVE-RELATED"/>
    <property type="match status" value="1"/>
</dbReference>
<evidence type="ECO:0000256" key="1">
    <source>
        <dbReference type="SAM" id="Coils"/>
    </source>
</evidence>
<organism evidence="3 4">
    <name type="scientific">Candidatus Marsarchaeota G2 archaeon ECH_B_SAG-C16</name>
    <dbReference type="NCBI Taxonomy" id="1978163"/>
    <lineage>
        <taxon>Archaea</taxon>
        <taxon>Candidatus Marsarchaeota</taxon>
        <taxon>Candidatus Marsarchaeota group 2</taxon>
    </lineage>
</organism>
<feature type="domain" description="DUF8196" evidence="2">
    <location>
        <begin position="159"/>
        <end position="268"/>
    </location>
</feature>
<name>A0A2R6BA01_9ARCH</name>
<dbReference type="Pfam" id="PF26618">
    <property type="entry name" value="DUF8196"/>
    <property type="match status" value="1"/>
</dbReference>
<evidence type="ECO:0000313" key="4">
    <source>
        <dbReference type="Proteomes" id="UP000240681"/>
    </source>
</evidence>
<dbReference type="InterPro" id="IPR058509">
    <property type="entry name" value="DUF8196"/>
</dbReference>
<protein>
    <recommendedName>
        <fullName evidence="2">DUF8196 domain-containing protein</fullName>
    </recommendedName>
</protein>